<reference evidence="2 3" key="1">
    <citation type="journal article" date="2019" name="J. Basic Microbiol.">
        <title>Complete genome sequence analysis of temperate Erwinia bacteriophages 49 and 59.</title>
        <authorList>
            <person name="Zlatohurska M."/>
            <person name="Gorb T."/>
            <person name="Romaniuk L."/>
            <person name="Korol N."/>
            <person name="Faidiuk Y."/>
            <person name="Kropinski A.M."/>
            <person name="Kushkina A."/>
            <person name="Tovkach F."/>
        </authorList>
    </citation>
    <scope>NUCLEOTIDE SEQUENCE [LARGE SCALE GENOMIC DNA]</scope>
</reference>
<dbReference type="Proteomes" id="UP000305361">
    <property type="component" value="Segment"/>
</dbReference>
<dbReference type="EMBL" id="MH443100">
    <property type="protein sequence ID" value="AXH43478.1"/>
    <property type="molecule type" value="Genomic_DNA"/>
</dbReference>
<feature type="region of interest" description="Disordered" evidence="1">
    <location>
        <begin position="89"/>
        <end position="120"/>
    </location>
</feature>
<evidence type="ECO:0000256" key="1">
    <source>
        <dbReference type="SAM" id="MobiDB-lite"/>
    </source>
</evidence>
<evidence type="ECO:0000313" key="2">
    <source>
        <dbReference type="EMBL" id="AXH43478.1"/>
    </source>
</evidence>
<organism evidence="2 3">
    <name type="scientific">Erwinia phage vB_EhrS_49</name>
    <dbReference type="NCBI Taxonomy" id="2283026"/>
    <lineage>
        <taxon>Viruses</taxon>
        <taxon>Duplodnaviria</taxon>
        <taxon>Heunggongvirae</taxon>
        <taxon>Uroviricota</taxon>
        <taxon>Caudoviricetes</taxon>
        <taxon>Feofaniavirus</taxon>
        <taxon>Feofaniavirus Eho49</taxon>
    </lineage>
</organism>
<proteinExistence type="predicted"/>
<keyword evidence="3" id="KW-1185">Reference proteome</keyword>
<gene>
    <name evidence="2" type="ORF">MZUP3_790</name>
</gene>
<accession>A0A4Y1NR57</accession>
<evidence type="ECO:0000313" key="3">
    <source>
        <dbReference type="Proteomes" id="UP000305361"/>
    </source>
</evidence>
<name>A0A4Y1NR57_9CAUD</name>
<protein>
    <submittedName>
        <fullName evidence="2">Uncharacterized protein</fullName>
    </submittedName>
</protein>
<sequence length="120" mass="13830">MKITGIEKSLSSTDLNFGDRYLTLDGVPSRTWVNLFEDAYKNYFSPNKPKVQVTNTWLVVSCPLNDLQSHINTLTGLIQRVNEQVVSMRQQAERKAQEQSMLDSENKRKADEAYNKLKFD</sequence>
<feature type="compositionally biased region" description="Basic and acidic residues" evidence="1">
    <location>
        <begin position="104"/>
        <end position="120"/>
    </location>
</feature>